<protein>
    <submittedName>
        <fullName evidence="7">Phosphatase PAP2 family protein</fullName>
    </submittedName>
</protein>
<evidence type="ECO:0000256" key="3">
    <source>
        <dbReference type="ARBA" id="ARBA00022989"/>
    </source>
</evidence>
<evidence type="ECO:0000256" key="5">
    <source>
        <dbReference type="SAM" id="Phobius"/>
    </source>
</evidence>
<comment type="caution">
    <text evidence="7">The sequence shown here is derived from an EMBL/GenBank/DDBJ whole genome shotgun (WGS) entry which is preliminary data.</text>
</comment>
<evidence type="ECO:0000259" key="6">
    <source>
        <dbReference type="Pfam" id="PF14378"/>
    </source>
</evidence>
<evidence type="ECO:0000256" key="2">
    <source>
        <dbReference type="ARBA" id="ARBA00022692"/>
    </source>
</evidence>
<organism evidence="7 8">
    <name type="scientific">Actinocorallia longicatena</name>
    <dbReference type="NCBI Taxonomy" id="111803"/>
    <lineage>
        <taxon>Bacteria</taxon>
        <taxon>Bacillati</taxon>
        <taxon>Actinomycetota</taxon>
        <taxon>Actinomycetes</taxon>
        <taxon>Streptosporangiales</taxon>
        <taxon>Thermomonosporaceae</taxon>
        <taxon>Actinocorallia</taxon>
    </lineage>
</organism>
<proteinExistence type="predicted"/>
<feature type="transmembrane region" description="Helical" evidence="5">
    <location>
        <begin position="76"/>
        <end position="95"/>
    </location>
</feature>
<dbReference type="RefSeq" id="WP_344821169.1">
    <property type="nucleotide sequence ID" value="NZ_BAAAUV010000001.1"/>
</dbReference>
<keyword evidence="4 5" id="KW-0472">Membrane</keyword>
<keyword evidence="3 5" id="KW-1133">Transmembrane helix</keyword>
<feature type="transmembrane region" description="Helical" evidence="5">
    <location>
        <begin position="208"/>
        <end position="226"/>
    </location>
</feature>
<feature type="transmembrane region" description="Helical" evidence="5">
    <location>
        <begin position="184"/>
        <end position="202"/>
    </location>
</feature>
<feature type="transmembrane region" description="Helical" evidence="5">
    <location>
        <begin position="156"/>
        <end position="177"/>
    </location>
</feature>
<dbReference type="PANTHER" id="PTHR31310:SF7">
    <property type="entry name" value="PA-PHOSPHATASE RELATED-FAMILY PROTEIN DDB_G0268928"/>
    <property type="match status" value="1"/>
</dbReference>
<evidence type="ECO:0000313" key="7">
    <source>
        <dbReference type="EMBL" id="GAA3192801.1"/>
    </source>
</evidence>
<dbReference type="InterPro" id="IPR052185">
    <property type="entry name" value="IPC_Synthase-Related"/>
</dbReference>
<evidence type="ECO:0000256" key="4">
    <source>
        <dbReference type="ARBA" id="ARBA00023136"/>
    </source>
</evidence>
<dbReference type="PANTHER" id="PTHR31310">
    <property type="match status" value="1"/>
</dbReference>
<feature type="domain" description="Inositolphosphotransferase Aur1/Ipt1" evidence="6">
    <location>
        <begin position="44"/>
        <end position="221"/>
    </location>
</feature>
<dbReference type="Pfam" id="PF14378">
    <property type="entry name" value="PAP2_3"/>
    <property type="match status" value="1"/>
</dbReference>
<name>A0ABP6PW15_9ACTN</name>
<reference evidence="8" key="1">
    <citation type="journal article" date="2019" name="Int. J. Syst. Evol. Microbiol.">
        <title>The Global Catalogue of Microorganisms (GCM) 10K type strain sequencing project: providing services to taxonomists for standard genome sequencing and annotation.</title>
        <authorList>
            <consortium name="The Broad Institute Genomics Platform"/>
            <consortium name="The Broad Institute Genome Sequencing Center for Infectious Disease"/>
            <person name="Wu L."/>
            <person name="Ma J."/>
        </authorList>
    </citation>
    <scope>NUCLEOTIDE SEQUENCE [LARGE SCALE GENOMIC DNA]</scope>
    <source>
        <strain evidence="8">JCM 9377</strain>
    </source>
</reference>
<evidence type="ECO:0000313" key="8">
    <source>
        <dbReference type="Proteomes" id="UP001501237"/>
    </source>
</evidence>
<comment type="subcellular location">
    <subcellularLocation>
        <location evidence="1">Membrane</location>
        <topology evidence="1">Multi-pass membrane protein</topology>
    </subcellularLocation>
</comment>
<dbReference type="InterPro" id="IPR026841">
    <property type="entry name" value="Aur1/Ipt1"/>
</dbReference>
<dbReference type="EMBL" id="BAAAUV010000001">
    <property type="protein sequence ID" value="GAA3192801.1"/>
    <property type="molecule type" value="Genomic_DNA"/>
</dbReference>
<keyword evidence="2 5" id="KW-0812">Transmembrane</keyword>
<gene>
    <name evidence="7" type="ORF">GCM10010468_01750</name>
</gene>
<keyword evidence="8" id="KW-1185">Reference proteome</keyword>
<dbReference type="Proteomes" id="UP001501237">
    <property type="component" value="Unassembled WGS sequence"/>
</dbReference>
<accession>A0ABP6PW15</accession>
<evidence type="ECO:0000256" key="1">
    <source>
        <dbReference type="ARBA" id="ARBA00004141"/>
    </source>
</evidence>
<sequence length="250" mass="27701">MKSEAGRPGLLRELLLIAILYSGYRFGRLSANGHVERAHRNAGDVTRLERFLHLPTESSVQNLLLHSEPLTKAANAFYAGVHFPATIAFLIFMFWRHPVHYVWIRRVLTVLTLGGLIGHVLVPLAPPRMLGLLDTGRVFGPTVYGDPDPHSLANQYAAMPSLHIGWALVVAIGMIAVLNSRWKWLWLAYPTTTLLVVVATANHYWLDGMVVTVLLVLSLALVPAPGRPWSMPALRDREQFAPTLAAGRGR</sequence>
<dbReference type="CDD" id="cd03386">
    <property type="entry name" value="PAP2_Aur1_like"/>
    <property type="match status" value="1"/>
</dbReference>
<feature type="transmembrane region" description="Helical" evidence="5">
    <location>
        <begin position="107"/>
        <end position="125"/>
    </location>
</feature>